<dbReference type="Gene3D" id="2.130.10.30">
    <property type="entry name" value="Regulator of chromosome condensation 1/beta-lactamase-inhibitor protein II"/>
    <property type="match status" value="2"/>
</dbReference>
<dbReference type="Proteomes" id="UP001489004">
    <property type="component" value="Unassembled WGS sequence"/>
</dbReference>
<reference evidence="3 4" key="1">
    <citation type="journal article" date="2024" name="Nat. Commun.">
        <title>Phylogenomics reveals the evolutionary origins of lichenization in chlorophyte algae.</title>
        <authorList>
            <person name="Puginier C."/>
            <person name="Libourel C."/>
            <person name="Otte J."/>
            <person name="Skaloud P."/>
            <person name="Haon M."/>
            <person name="Grisel S."/>
            <person name="Petersen M."/>
            <person name="Berrin J.G."/>
            <person name="Delaux P.M."/>
            <person name="Dal Grande F."/>
            <person name="Keller J."/>
        </authorList>
    </citation>
    <scope>NUCLEOTIDE SEQUENCE [LARGE SCALE GENOMIC DNA]</scope>
    <source>
        <strain evidence="3 4">SAG 2043</strain>
    </source>
</reference>
<feature type="repeat" description="RCC1" evidence="1">
    <location>
        <begin position="258"/>
        <end position="314"/>
    </location>
</feature>
<feature type="repeat" description="RCC1" evidence="1">
    <location>
        <begin position="71"/>
        <end position="121"/>
    </location>
</feature>
<evidence type="ECO:0000256" key="1">
    <source>
        <dbReference type="PROSITE-ProRule" id="PRU00235"/>
    </source>
</evidence>
<dbReference type="InterPro" id="IPR000408">
    <property type="entry name" value="Reg_chr_condens"/>
</dbReference>
<dbReference type="PANTHER" id="PTHR15723">
    <property type="entry name" value="CARBOHYDRATE SULFOTRANSFERASE 15"/>
    <property type="match status" value="1"/>
</dbReference>
<organism evidence="3 4">
    <name type="scientific">[Myrmecia] bisecta</name>
    <dbReference type="NCBI Taxonomy" id="41462"/>
    <lineage>
        <taxon>Eukaryota</taxon>
        <taxon>Viridiplantae</taxon>
        <taxon>Chlorophyta</taxon>
        <taxon>core chlorophytes</taxon>
        <taxon>Trebouxiophyceae</taxon>
        <taxon>Trebouxiales</taxon>
        <taxon>Trebouxiaceae</taxon>
        <taxon>Myrmecia</taxon>
    </lineage>
</organism>
<dbReference type="AlphaFoldDB" id="A0AAW1R681"/>
<dbReference type="GO" id="GO:0050659">
    <property type="term" value="F:N-acetylgalactosamine 4-sulfate 6-O-sulfotransferase activity"/>
    <property type="evidence" value="ECO:0007669"/>
    <property type="project" value="TreeGrafter"/>
</dbReference>
<dbReference type="InterPro" id="IPR000863">
    <property type="entry name" value="Sulfotransferase_dom"/>
</dbReference>
<dbReference type="SUPFAM" id="SSF50985">
    <property type="entry name" value="RCC1/BLIP-II"/>
    <property type="match status" value="2"/>
</dbReference>
<evidence type="ECO:0000313" key="4">
    <source>
        <dbReference type="Proteomes" id="UP001489004"/>
    </source>
</evidence>
<proteinExistence type="predicted"/>
<dbReference type="Gene3D" id="3.40.50.300">
    <property type="entry name" value="P-loop containing nucleotide triphosphate hydrolases"/>
    <property type="match status" value="1"/>
</dbReference>
<protein>
    <recommendedName>
        <fullName evidence="2">Sulfotransferase domain-containing protein</fullName>
    </recommendedName>
</protein>
<dbReference type="PRINTS" id="PR00633">
    <property type="entry name" value="RCCNDNSATION"/>
</dbReference>
<evidence type="ECO:0000313" key="3">
    <source>
        <dbReference type="EMBL" id="KAK9829104.1"/>
    </source>
</evidence>
<dbReference type="InterPro" id="IPR052654">
    <property type="entry name" value="CS_Sulfotransferase"/>
</dbReference>
<feature type="repeat" description="RCC1" evidence="1">
    <location>
        <begin position="386"/>
        <end position="436"/>
    </location>
</feature>
<dbReference type="Pfam" id="PF00685">
    <property type="entry name" value="Sulfotransfer_1"/>
    <property type="match status" value="1"/>
</dbReference>
<name>A0AAW1R681_9CHLO</name>
<sequence>MCNKSVVQPVVTLVTLSSLLCGCTLVVALPASTIANRRLQVPPRHHDSSAFAAERLPGPRVGSTVAESQAGRVYSWSVDNNRRVVGRSEGEPGQLLPIALHEADVVSVAAGGHSLAVSALGELYSWGRNDSRGGGGYGSDPIDGSGQLGDAREDVPVGLPGKVSVPGGLYFVAVAAGRYHSVGLDNKGHVYTWGLNDYGQLGRLASDGQAEACSQGAACHCGQLTQVTTGRSGSAGPLPKVIAIAAGRYHTLAVGEDGSVWTWGLNACGLSDTLAAADPQAKWAEPRQVQSGLEAVRVRAVDAGYVHWLALADNGDVWTCDTGFDGYAGLLPASQQTGGLRTPNAEGELGRNLSPNGGLMPGKVEGLQAAAAAAGRCSSLAVAADGQVWSWGCGSLGREGDASRPGPVTGLGPSSPGGRAIAVAAGEWSSAAITENGKVYAWGSTGAQQHGTVNVATEIRNQPLDGQVMAISAAHQHFLAIYSHVDSRQGHDPSTRGGAALQHTLRKPAAVQQHRSKGGSITADSHIDHIMQHAQQAAAEQPLPLRKGKTALAARAAAMQAQVALAHPAARVAEEVRRAAPDIFDAMGPLDKQYRNPCFRNASGALRCLPYFSIIGVSKCGTTDLYKKLLQMPGVADNSNKGPHFWDEQHTFDWYLDIYQGFAAKLVQDPQLVTGDASSNTYSYTSVGIRGEPNAEVLLPRVLKAVQPDMKLIVMLRNPVDRMYSAFWYYGCLYGIYKHLGMDAEGFHKLVEGEVGKMQACQETASAKVCAARLFHEAQQLIKGMYSVVLQDWRDVYASDQLMMINTAQYQSDEEQTLRDVVDFLGLERPSARQLQQALAVESNRGHNKQSSVPGCEAMRPPMLNHTRAMLEAFYRPFNQQLAIMLQDDTFNWVPAT</sequence>
<feature type="domain" description="Sulfotransferase" evidence="2">
    <location>
        <begin position="614"/>
        <end position="838"/>
    </location>
</feature>
<accession>A0AAW1R681</accession>
<feature type="repeat" description="RCC1" evidence="1">
    <location>
        <begin position="188"/>
        <end position="257"/>
    </location>
</feature>
<dbReference type="PROSITE" id="PS51257">
    <property type="entry name" value="PROKAR_LIPOPROTEIN"/>
    <property type="match status" value="1"/>
</dbReference>
<dbReference type="InterPro" id="IPR027417">
    <property type="entry name" value="P-loop_NTPase"/>
</dbReference>
<dbReference type="GO" id="GO:0019319">
    <property type="term" value="P:hexose biosynthetic process"/>
    <property type="evidence" value="ECO:0007669"/>
    <property type="project" value="TreeGrafter"/>
</dbReference>
<evidence type="ECO:0000259" key="2">
    <source>
        <dbReference type="Pfam" id="PF00685"/>
    </source>
</evidence>
<dbReference type="PANTHER" id="PTHR15723:SF0">
    <property type="entry name" value="CARBOHYDRATE SULFOTRANSFERASE 15"/>
    <property type="match status" value="1"/>
</dbReference>
<dbReference type="Pfam" id="PF13540">
    <property type="entry name" value="RCC1_2"/>
    <property type="match status" value="3"/>
</dbReference>
<dbReference type="PROSITE" id="PS50012">
    <property type="entry name" value="RCC1_3"/>
    <property type="match status" value="6"/>
</dbReference>
<feature type="repeat" description="RCC1" evidence="1">
    <location>
        <begin position="437"/>
        <end position="484"/>
    </location>
</feature>
<gene>
    <name evidence="3" type="ORF">WJX72_003914</name>
</gene>
<keyword evidence="4" id="KW-1185">Reference proteome</keyword>
<feature type="repeat" description="RCC1" evidence="1">
    <location>
        <begin position="121"/>
        <end position="187"/>
    </location>
</feature>
<dbReference type="InterPro" id="IPR009091">
    <property type="entry name" value="RCC1/BLIP-II"/>
</dbReference>
<dbReference type="EMBL" id="JALJOR010000001">
    <property type="protein sequence ID" value="KAK9829104.1"/>
    <property type="molecule type" value="Genomic_DNA"/>
</dbReference>
<dbReference type="PROSITE" id="PS00626">
    <property type="entry name" value="RCC1_2"/>
    <property type="match status" value="2"/>
</dbReference>
<comment type="caution">
    <text evidence="3">The sequence shown here is derived from an EMBL/GenBank/DDBJ whole genome shotgun (WGS) entry which is preliminary data.</text>
</comment>
<dbReference type="SUPFAM" id="SSF52540">
    <property type="entry name" value="P-loop containing nucleoside triphosphate hydrolases"/>
    <property type="match status" value="1"/>
</dbReference>